<reference evidence="2" key="1">
    <citation type="submission" date="2021-06" db="EMBL/GenBank/DDBJ databases">
        <authorList>
            <person name="Hodson N. C."/>
            <person name="Mongue J. A."/>
            <person name="Jaron S. K."/>
        </authorList>
    </citation>
    <scope>NUCLEOTIDE SEQUENCE</scope>
</reference>
<name>A0A8J2JS88_9HEXA</name>
<dbReference type="AlphaFoldDB" id="A0A8J2JS88"/>
<feature type="region of interest" description="Disordered" evidence="1">
    <location>
        <begin position="102"/>
        <end position="137"/>
    </location>
</feature>
<keyword evidence="3" id="KW-1185">Reference proteome</keyword>
<evidence type="ECO:0000256" key="1">
    <source>
        <dbReference type="SAM" id="MobiDB-lite"/>
    </source>
</evidence>
<feature type="non-terminal residue" evidence="2">
    <location>
        <position position="137"/>
    </location>
</feature>
<evidence type="ECO:0000313" key="2">
    <source>
        <dbReference type="EMBL" id="CAG7692090.1"/>
    </source>
</evidence>
<evidence type="ECO:0000313" key="3">
    <source>
        <dbReference type="Proteomes" id="UP000708208"/>
    </source>
</evidence>
<sequence>MGKTVVCCNPFKKLGHSRTSGKNKISDPEKLVLQNHRPDFLVLDESRLCIACKKDVANLERILTSPPPAPSPSSPLQSFVPPKRRPLDLFAPTGKRTRAVAQPSEGIVLPTATALDARPVDPEDFQSPEETAWEHMQ</sequence>
<dbReference type="EMBL" id="CAJVCH010021890">
    <property type="protein sequence ID" value="CAG7692090.1"/>
    <property type="molecule type" value="Genomic_DNA"/>
</dbReference>
<protein>
    <submittedName>
        <fullName evidence="2">Uncharacterized protein</fullName>
    </submittedName>
</protein>
<feature type="region of interest" description="Disordered" evidence="1">
    <location>
        <begin position="63"/>
        <end position="86"/>
    </location>
</feature>
<organism evidence="2 3">
    <name type="scientific">Allacma fusca</name>
    <dbReference type="NCBI Taxonomy" id="39272"/>
    <lineage>
        <taxon>Eukaryota</taxon>
        <taxon>Metazoa</taxon>
        <taxon>Ecdysozoa</taxon>
        <taxon>Arthropoda</taxon>
        <taxon>Hexapoda</taxon>
        <taxon>Collembola</taxon>
        <taxon>Symphypleona</taxon>
        <taxon>Sminthuridae</taxon>
        <taxon>Allacma</taxon>
    </lineage>
</organism>
<dbReference type="Proteomes" id="UP000708208">
    <property type="component" value="Unassembled WGS sequence"/>
</dbReference>
<gene>
    <name evidence="2" type="ORF">AFUS01_LOCUS3617</name>
</gene>
<proteinExistence type="predicted"/>
<comment type="caution">
    <text evidence="2">The sequence shown here is derived from an EMBL/GenBank/DDBJ whole genome shotgun (WGS) entry which is preliminary data.</text>
</comment>
<accession>A0A8J2JS88</accession>